<evidence type="ECO:0000259" key="4">
    <source>
        <dbReference type="PROSITE" id="PS51071"/>
    </source>
</evidence>
<dbReference type="AlphaFoldDB" id="A0A151A2Y1"/>
<dbReference type="GO" id="GO:0003700">
    <property type="term" value="F:DNA-binding transcription factor activity"/>
    <property type="evidence" value="ECO:0007669"/>
    <property type="project" value="InterPro"/>
</dbReference>
<dbReference type="PANTHER" id="PTHR30514">
    <property type="entry name" value="GLUCOKINASE"/>
    <property type="match status" value="1"/>
</dbReference>
<reference evidence="8 9" key="1">
    <citation type="submission" date="2016-02" db="EMBL/GenBank/DDBJ databases">
        <title>Draft genome sequence of hydrocarbon degrading Staphylococcus saprophyticus Strain CNV2, isolated from crude-oil contaminated soil from Noonmati Oil Refinery, Guwahati, Assam, India.</title>
        <authorList>
            <person name="Mukherjee A."/>
            <person name="Chettri B."/>
            <person name="Langpoklakpam J."/>
            <person name="Singh A.K."/>
            <person name="Chattopadhyay D.J."/>
        </authorList>
    </citation>
    <scope>NUCLEOTIDE SEQUENCE [LARGE SCALE GENOMIC DNA]</scope>
    <source>
        <strain evidence="8 9">CNV2</strain>
    </source>
</reference>
<proteinExistence type="predicted"/>
<accession>A0A151A2Y1</accession>
<keyword evidence="10" id="KW-1185">Reference proteome</keyword>
<reference evidence="7" key="4">
    <citation type="submission" date="2021-09" db="EMBL/GenBank/DDBJ databases">
        <authorList>
            <person name="Gilroy R."/>
        </authorList>
    </citation>
    <scope>NUCLEOTIDE SEQUENCE</scope>
    <source>
        <strain evidence="7">CHK149-3286</strain>
    </source>
</reference>
<dbReference type="GO" id="GO:1901135">
    <property type="term" value="P:carbohydrate derivative metabolic process"/>
    <property type="evidence" value="ECO:0007669"/>
    <property type="project" value="InterPro"/>
</dbReference>
<dbReference type="InterPro" id="IPR036388">
    <property type="entry name" value="WH-like_DNA-bd_sf"/>
</dbReference>
<dbReference type="Proteomes" id="UP000706163">
    <property type="component" value="Unassembled WGS sequence"/>
</dbReference>
<comment type="caution">
    <text evidence="8">The sequence shown here is derived from an EMBL/GenBank/DDBJ whole genome shotgun (WGS) entry which is preliminary data.</text>
</comment>
<evidence type="ECO:0000313" key="7">
    <source>
        <dbReference type="EMBL" id="HJF66917.1"/>
    </source>
</evidence>
<dbReference type="SUPFAM" id="SSF53697">
    <property type="entry name" value="SIS domain"/>
    <property type="match status" value="1"/>
</dbReference>
<evidence type="ECO:0000259" key="5">
    <source>
        <dbReference type="PROSITE" id="PS51464"/>
    </source>
</evidence>
<feature type="domain" description="SIS" evidence="5">
    <location>
        <begin position="116"/>
        <end position="252"/>
    </location>
</feature>
<dbReference type="EMBL" id="BKAQ01000005">
    <property type="protein sequence ID" value="GEP81516.1"/>
    <property type="molecule type" value="Genomic_DNA"/>
</dbReference>
<dbReference type="PANTHER" id="PTHR30514:SF18">
    <property type="entry name" value="RPIR-FAMILY TRANSCRIPTIONAL REGULATOR"/>
    <property type="match status" value="1"/>
</dbReference>
<dbReference type="GO" id="GO:0003677">
    <property type="term" value="F:DNA binding"/>
    <property type="evidence" value="ECO:0007669"/>
    <property type="project" value="UniProtKB-KW"/>
</dbReference>
<dbReference type="PROSITE" id="PS51071">
    <property type="entry name" value="HTH_RPIR"/>
    <property type="match status" value="1"/>
</dbReference>
<evidence type="ECO:0000313" key="8">
    <source>
        <dbReference type="EMBL" id="KYH13673.1"/>
    </source>
</evidence>
<dbReference type="KEGG" id="skl:C7J89_02625"/>
<evidence type="ECO:0000313" key="9">
    <source>
        <dbReference type="Proteomes" id="UP000075418"/>
    </source>
</evidence>
<organism evidence="8 9">
    <name type="scientific">Staphylococcus kloosii</name>
    <dbReference type="NCBI Taxonomy" id="29384"/>
    <lineage>
        <taxon>Bacteria</taxon>
        <taxon>Bacillati</taxon>
        <taxon>Bacillota</taxon>
        <taxon>Bacilli</taxon>
        <taxon>Bacillales</taxon>
        <taxon>Staphylococcaceae</taxon>
        <taxon>Staphylococcus</taxon>
    </lineage>
</organism>
<keyword evidence="1" id="KW-0805">Transcription regulation</keyword>
<keyword evidence="3" id="KW-0804">Transcription</keyword>
<reference evidence="7" key="3">
    <citation type="journal article" date="2021" name="PeerJ">
        <title>Extensive microbial diversity within the chicken gut microbiome revealed by metagenomics and culture.</title>
        <authorList>
            <person name="Gilroy R."/>
            <person name="Ravi A."/>
            <person name="Getino M."/>
            <person name="Pursley I."/>
            <person name="Horton D.L."/>
            <person name="Alikhan N.F."/>
            <person name="Baker D."/>
            <person name="Gharbi K."/>
            <person name="Hall N."/>
            <person name="Watson M."/>
            <person name="Adriaenssens E.M."/>
            <person name="Foster-Nyarko E."/>
            <person name="Jarju S."/>
            <person name="Secka A."/>
            <person name="Antonio M."/>
            <person name="Oren A."/>
            <person name="Chaudhuri R.R."/>
            <person name="La Ragione R."/>
            <person name="Hildebrand F."/>
            <person name="Pallen M.J."/>
        </authorList>
    </citation>
    <scope>NUCLEOTIDE SEQUENCE</scope>
    <source>
        <strain evidence="7">CHK149-3286</strain>
    </source>
</reference>
<dbReference type="PROSITE" id="PS51464">
    <property type="entry name" value="SIS"/>
    <property type="match status" value="1"/>
</dbReference>
<dbReference type="OrthoDB" id="2930at2"/>
<dbReference type="CDD" id="cd05013">
    <property type="entry name" value="SIS_RpiR"/>
    <property type="match status" value="1"/>
</dbReference>
<name>A0A151A2Y1_9STAP</name>
<dbReference type="Proteomes" id="UP000075418">
    <property type="component" value="Unassembled WGS sequence"/>
</dbReference>
<dbReference type="RefSeq" id="WP_061853904.1">
    <property type="nucleotide sequence ID" value="NZ_BKAQ01000005.1"/>
</dbReference>
<dbReference type="Proteomes" id="UP000321040">
    <property type="component" value="Unassembled WGS sequence"/>
</dbReference>
<evidence type="ECO:0000256" key="1">
    <source>
        <dbReference type="ARBA" id="ARBA00023015"/>
    </source>
</evidence>
<dbReference type="Gene3D" id="1.10.10.10">
    <property type="entry name" value="Winged helix-like DNA-binding domain superfamily/Winged helix DNA-binding domain"/>
    <property type="match status" value="1"/>
</dbReference>
<dbReference type="InterPro" id="IPR047640">
    <property type="entry name" value="RpiR-like"/>
</dbReference>
<dbReference type="Gene3D" id="3.40.50.10490">
    <property type="entry name" value="Glucose-6-phosphate isomerase like protein, domain 1"/>
    <property type="match status" value="1"/>
</dbReference>
<reference evidence="6 10" key="2">
    <citation type="submission" date="2019-07" db="EMBL/GenBank/DDBJ databases">
        <title>Whole genome shotgun sequence of Staphylococcus kloosii NBRC 109624.</title>
        <authorList>
            <person name="Hosoyama A."/>
            <person name="Uohara A."/>
            <person name="Ohji S."/>
            <person name="Ichikawa N."/>
        </authorList>
    </citation>
    <scope>NUCLEOTIDE SEQUENCE [LARGE SCALE GENOMIC DNA]</scope>
    <source>
        <strain evidence="6 10">NBRC 109624</strain>
    </source>
</reference>
<protein>
    <submittedName>
        <fullName evidence="6 7">RpiR family transcriptional regulator</fullName>
    </submittedName>
</protein>
<feature type="domain" description="HTH rpiR-type" evidence="4">
    <location>
        <begin position="3"/>
        <end position="79"/>
    </location>
</feature>
<dbReference type="GO" id="GO:0097367">
    <property type="term" value="F:carbohydrate derivative binding"/>
    <property type="evidence" value="ECO:0007669"/>
    <property type="project" value="InterPro"/>
</dbReference>
<dbReference type="InterPro" id="IPR009057">
    <property type="entry name" value="Homeodomain-like_sf"/>
</dbReference>
<dbReference type="EMBL" id="DYVT01000015">
    <property type="protein sequence ID" value="HJF66917.1"/>
    <property type="molecule type" value="Genomic_DNA"/>
</dbReference>
<evidence type="ECO:0000313" key="10">
    <source>
        <dbReference type="Proteomes" id="UP000321040"/>
    </source>
</evidence>
<evidence type="ECO:0000313" key="6">
    <source>
        <dbReference type="EMBL" id="GEP81516.1"/>
    </source>
</evidence>
<evidence type="ECO:0000256" key="3">
    <source>
        <dbReference type="ARBA" id="ARBA00023163"/>
    </source>
</evidence>
<gene>
    <name evidence="8" type="ORF">A0131_02470</name>
    <name evidence="7" type="ORF">K8V85_01270</name>
    <name evidence="6" type="ORF">SKL01_06940</name>
</gene>
<sequence length="273" mass="30872">MAKDIIKAIEEQYDALSAGKKKVATYILNYTKTSSYMTLAELQKATQVSEATIIRFAYTVGFAGYTEMQNAIRAYVFDTESKTEPNTSSILAPMNQDITLIQDVAASLDEQAVNYAMQLIHDAQYVYIVGNNTSYGAAHWFGYVLGTYKSNVTVVTKQHMNKYLLDMQPNDVVVAISFPRYHKDTTAFIKNAVKQQARIISITDNQVSPIYKMADSVFFAKTNRDVSGYNEIAPIISLLNVIITQFRENYSDEVKERIQQLEQLNDENQDLVE</sequence>
<dbReference type="Pfam" id="PF01380">
    <property type="entry name" value="SIS"/>
    <property type="match status" value="1"/>
</dbReference>
<keyword evidence="2" id="KW-0238">DNA-binding</keyword>
<accession>A0A2T4RC61</accession>
<dbReference type="Pfam" id="PF01418">
    <property type="entry name" value="HTH_6"/>
    <property type="match status" value="1"/>
</dbReference>
<dbReference type="InterPro" id="IPR046348">
    <property type="entry name" value="SIS_dom_sf"/>
</dbReference>
<dbReference type="EMBL" id="LUGM01000002">
    <property type="protein sequence ID" value="KYH13673.1"/>
    <property type="molecule type" value="Genomic_DNA"/>
</dbReference>
<evidence type="ECO:0000256" key="2">
    <source>
        <dbReference type="ARBA" id="ARBA00023125"/>
    </source>
</evidence>
<dbReference type="SUPFAM" id="SSF46689">
    <property type="entry name" value="Homeodomain-like"/>
    <property type="match status" value="1"/>
</dbReference>
<dbReference type="InterPro" id="IPR035472">
    <property type="entry name" value="RpiR-like_SIS"/>
</dbReference>
<dbReference type="InterPro" id="IPR001347">
    <property type="entry name" value="SIS_dom"/>
</dbReference>
<dbReference type="GeneID" id="69904219"/>
<dbReference type="InterPro" id="IPR000281">
    <property type="entry name" value="HTH_RpiR"/>
</dbReference>